<name>A0ABU0EDZ8_9CELL</name>
<dbReference type="Proteomes" id="UP001239626">
    <property type="component" value="Unassembled WGS sequence"/>
</dbReference>
<sequence>MPKKQRRDMTEWWLTYLGPAQVGNIRGPRKVLTDDEVARDTELQQQFDRVVDARGRTFLVERGTGGSTTGS</sequence>
<reference evidence="1 2" key="1">
    <citation type="submission" date="2023-07" db="EMBL/GenBank/DDBJ databases">
        <title>Sorghum-associated microbial communities from plants grown in Nebraska, USA.</title>
        <authorList>
            <person name="Schachtman D."/>
        </authorList>
    </citation>
    <scope>NUCLEOTIDE SEQUENCE [LARGE SCALE GENOMIC DNA]</scope>
    <source>
        <strain evidence="1 2">BE332</strain>
    </source>
</reference>
<dbReference type="RefSeq" id="WP_307491467.1">
    <property type="nucleotide sequence ID" value="NZ_JAUSVB010000002.1"/>
</dbReference>
<protein>
    <submittedName>
        <fullName evidence="1">Uncharacterized protein</fullName>
    </submittedName>
</protein>
<keyword evidence="2" id="KW-1185">Reference proteome</keyword>
<dbReference type="EMBL" id="JAUSVB010000002">
    <property type="protein sequence ID" value="MDQ0373427.1"/>
    <property type="molecule type" value="Genomic_DNA"/>
</dbReference>
<accession>A0ABU0EDZ8</accession>
<proteinExistence type="predicted"/>
<gene>
    <name evidence="1" type="ORF">J2X26_001738</name>
</gene>
<evidence type="ECO:0000313" key="1">
    <source>
        <dbReference type="EMBL" id="MDQ0373427.1"/>
    </source>
</evidence>
<evidence type="ECO:0000313" key="2">
    <source>
        <dbReference type="Proteomes" id="UP001239626"/>
    </source>
</evidence>
<comment type="caution">
    <text evidence="1">The sequence shown here is derived from an EMBL/GenBank/DDBJ whole genome shotgun (WGS) entry which is preliminary data.</text>
</comment>
<organism evidence="1 2">
    <name type="scientific">Cellulomonas humilata</name>
    <dbReference type="NCBI Taxonomy" id="144055"/>
    <lineage>
        <taxon>Bacteria</taxon>
        <taxon>Bacillati</taxon>
        <taxon>Actinomycetota</taxon>
        <taxon>Actinomycetes</taxon>
        <taxon>Micrococcales</taxon>
        <taxon>Cellulomonadaceae</taxon>
        <taxon>Cellulomonas</taxon>
    </lineage>
</organism>